<dbReference type="Pfam" id="PF05021">
    <property type="entry name" value="NPL4"/>
    <property type="match status" value="1"/>
</dbReference>
<evidence type="ECO:0000313" key="4">
    <source>
        <dbReference type="EMBL" id="GJQ11792.1"/>
    </source>
</evidence>
<evidence type="ECO:0000256" key="1">
    <source>
        <dbReference type="ARBA" id="ARBA00011025"/>
    </source>
</evidence>
<dbReference type="InterPro" id="IPR024682">
    <property type="entry name" value="Npl4_Ub-like_dom"/>
</dbReference>
<dbReference type="GO" id="GO:0005634">
    <property type="term" value="C:nucleus"/>
    <property type="evidence" value="ECO:0007669"/>
    <property type="project" value="TreeGrafter"/>
</dbReference>
<dbReference type="InterPro" id="IPR007717">
    <property type="entry name" value="NPL4_C"/>
</dbReference>
<dbReference type="OrthoDB" id="10251089at2759"/>
<dbReference type="PANTHER" id="PTHR12710">
    <property type="entry name" value="NUCLEAR PROTEIN LOCALIZATION 4"/>
    <property type="match status" value="1"/>
</dbReference>
<dbReference type="InterPro" id="IPR016563">
    <property type="entry name" value="Npl4"/>
</dbReference>
<sequence length="467" mass="52560">MIIRLRLPDGSTKRVEAKNDETIAGLLDSLKEDWLHLEVFRSLRETESLDLNATVEDSGLKHGDMLYLKGTLAKAEEAVETPRETEEGSSAVNTDQQNSRLNSVRNGFQPKITSRCLHGPRGMCEHCMPKEDPKERYRRAVEQLHGLRGGSIAALEAAEAMKFHIKPQEESFASSVSVDHDAAFSFQANLVSIGFQQQRLGFLYGRVEDSALVFVDCIYEPPQCGTYQMYKLESPQENPNAAESKMRADKLASLLGLQKVGWIFSSKPRKCIFSAVDIMTACQFQCEAEELHGEDASKAFVTITVSVTEEGMTRFEAYQISDLCLNMYKAGVFVPVEEQKPKSGKIRTKEEVIVEGIECRSIDTDFFLVSVPIKDHHSWLKNNNFPVENREQAPIQPSDLSSCLAKSLDEPFIRRISDFHLLLYISNVLDMDTDMPLLCNAVREQRELAEEEEGYRLMIEAIANADS</sequence>
<dbReference type="SUPFAM" id="SSF54236">
    <property type="entry name" value="Ubiquitin-like"/>
    <property type="match status" value="1"/>
</dbReference>
<dbReference type="GO" id="GO:0043130">
    <property type="term" value="F:ubiquitin binding"/>
    <property type="evidence" value="ECO:0007669"/>
    <property type="project" value="TreeGrafter"/>
</dbReference>
<proteinExistence type="inferred from homology"/>
<dbReference type="InterPro" id="IPR037518">
    <property type="entry name" value="MPN"/>
</dbReference>
<evidence type="ECO:0000256" key="2">
    <source>
        <dbReference type="SAM" id="MobiDB-lite"/>
    </source>
</evidence>
<dbReference type="InterPro" id="IPR029071">
    <property type="entry name" value="Ubiquitin-like_domsf"/>
</dbReference>
<dbReference type="Pfam" id="PF11543">
    <property type="entry name" value="UN_NPL4"/>
    <property type="match status" value="1"/>
</dbReference>
<comment type="caution">
    <text evidence="4">The sequence shown here is derived from an EMBL/GenBank/DDBJ whole genome shotgun (WGS) entry which is preliminary data.</text>
</comment>
<reference evidence="4" key="2">
    <citation type="submission" date="2022-01" db="EMBL/GenBank/DDBJ databases">
        <authorList>
            <person name="Hirooka S."/>
            <person name="Miyagishima S.Y."/>
        </authorList>
    </citation>
    <scope>NUCLEOTIDE SEQUENCE</scope>
    <source>
        <strain evidence="4">NBRC 102759</strain>
    </source>
</reference>
<dbReference type="Gene3D" id="3.40.140.10">
    <property type="entry name" value="Cytidine Deaminase, domain 2"/>
    <property type="match status" value="1"/>
</dbReference>
<reference evidence="4" key="1">
    <citation type="journal article" date="2022" name="Proc. Natl. Acad. Sci. U.S.A.">
        <title>Life cycle and functional genomics of the unicellular red alga Galdieria for elucidating algal and plant evolution and industrial use.</title>
        <authorList>
            <person name="Hirooka S."/>
            <person name="Itabashi T."/>
            <person name="Ichinose T.M."/>
            <person name="Onuma R."/>
            <person name="Fujiwara T."/>
            <person name="Yamashita S."/>
            <person name="Jong L.W."/>
            <person name="Tomita R."/>
            <person name="Iwane A.H."/>
            <person name="Miyagishima S.Y."/>
        </authorList>
    </citation>
    <scope>NUCLEOTIDE SEQUENCE</scope>
    <source>
        <strain evidence="4">NBRC 102759</strain>
    </source>
</reference>
<keyword evidence="5" id="KW-1185">Reference proteome</keyword>
<protein>
    <recommendedName>
        <fullName evidence="3">MPN domain-containing protein</fullName>
    </recommendedName>
</protein>
<evidence type="ECO:0000259" key="3">
    <source>
        <dbReference type="PROSITE" id="PS50249"/>
    </source>
</evidence>
<dbReference type="PANTHER" id="PTHR12710:SF0">
    <property type="entry name" value="NUCLEAR PROTEIN LOCALIZATION PROTEIN 4 HOMOLOG"/>
    <property type="match status" value="1"/>
</dbReference>
<dbReference type="CDD" id="cd08061">
    <property type="entry name" value="MPN_NPL4"/>
    <property type="match status" value="1"/>
</dbReference>
<dbReference type="PROSITE" id="PS50249">
    <property type="entry name" value="MPN"/>
    <property type="match status" value="1"/>
</dbReference>
<dbReference type="GO" id="GO:0006511">
    <property type="term" value="P:ubiquitin-dependent protein catabolic process"/>
    <property type="evidence" value="ECO:0007669"/>
    <property type="project" value="InterPro"/>
</dbReference>
<dbReference type="AlphaFoldDB" id="A0A9C7PXP0"/>
<evidence type="ECO:0000313" key="5">
    <source>
        <dbReference type="Proteomes" id="UP001061958"/>
    </source>
</evidence>
<feature type="compositionally biased region" description="Polar residues" evidence="2">
    <location>
        <begin position="88"/>
        <end position="99"/>
    </location>
</feature>
<dbReference type="EMBL" id="BQMJ01000027">
    <property type="protein sequence ID" value="GJQ11792.1"/>
    <property type="molecule type" value="Genomic_DNA"/>
</dbReference>
<name>A0A9C7PXP0_9RHOD</name>
<accession>A0A9C7PXP0</accession>
<feature type="region of interest" description="Disordered" evidence="2">
    <location>
        <begin position="78"/>
        <end position="99"/>
    </location>
</feature>
<organism evidence="4 5">
    <name type="scientific">Galdieria partita</name>
    <dbReference type="NCBI Taxonomy" id="83374"/>
    <lineage>
        <taxon>Eukaryota</taxon>
        <taxon>Rhodophyta</taxon>
        <taxon>Bangiophyceae</taxon>
        <taxon>Galdieriales</taxon>
        <taxon>Galdieriaceae</taxon>
        <taxon>Galdieria</taxon>
    </lineage>
</organism>
<comment type="similarity">
    <text evidence="1">Belongs to the NPL4 family.</text>
</comment>
<gene>
    <name evidence="4" type="ORF">GpartN1_g3583.t1</name>
</gene>
<dbReference type="Gene3D" id="3.10.20.90">
    <property type="entry name" value="Phosphatidylinositol 3-kinase Catalytic Subunit, Chain A, domain 1"/>
    <property type="match status" value="1"/>
</dbReference>
<dbReference type="Proteomes" id="UP001061958">
    <property type="component" value="Unassembled WGS sequence"/>
</dbReference>
<dbReference type="GO" id="GO:0031625">
    <property type="term" value="F:ubiquitin protein ligase binding"/>
    <property type="evidence" value="ECO:0007669"/>
    <property type="project" value="TreeGrafter"/>
</dbReference>
<feature type="domain" description="MPN" evidence="3">
    <location>
        <begin position="176"/>
        <end position="324"/>
    </location>
</feature>